<protein>
    <recommendedName>
        <fullName evidence="4">PLC-like phosphodiesterase</fullName>
    </recommendedName>
</protein>
<feature type="chain" id="PRO_5001655919" description="PLC-like phosphodiesterase" evidence="1">
    <location>
        <begin position="20"/>
        <end position="348"/>
    </location>
</feature>
<evidence type="ECO:0008006" key="4">
    <source>
        <dbReference type="Google" id="ProtNLM"/>
    </source>
</evidence>
<name>A0A068S8Q6_9FUNG</name>
<organism evidence="2 3">
    <name type="scientific">Lichtheimia corymbifera JMRC:FSU:9682</name>
    <dbReference type="NCBI Taxonomy" id="1263082"/>
    <lineage>
        <taxon>Eukaryota</taxon>
        <taxon>Fungi</taxon>
        <taxon>Fungi incertae sedis</taxon>
        <taxon>Mucoromycota</taxon>
        <taxon>Mucoromycotina</taxon>
        <taxon>Mucoromycetes</taxon>
        <taxon>Mucorales</taxon>
        <taxon>Lichtheimiaceae</taxon>
        <taxon>Lichtheimia</taxon>
    </lineage>
</organism>
<dbReference type="AlphaFoldDB" id="A0A068S8Q6"/>
<dbReference type="Proteomes" id="UP000027586">
    <property type="component" value="Unassembled WGS sequence"/>
</dbReference>
<comment type="caution">
    <text evidence="2">The sequence shown here is derived from an EMBL/GenBank/DDBJ whole genome shotgun (WGS) entry which is preliminary data.</text>
</comment>
<dbReference type="Gene3D" id="3.20.20.190">
    <property type="entry name" value="Phosphatidylinositol (PI) phosphodiesterase"/>
    <property type="match status" value="1"/>
</dbReference>
<proteinExistence type="predicted"/>
<accession>A0A068S8Q6</accession>
<dbReference type="InterPro" id="IPR017946">
    <property type="entry name" value="PLC-like_Pdiesterase_TIM-brl"/>
</dbReference>
<keyword evidence="3" id="KW-1185">Reference proteome</keyword>
<evidence type="ECO:0000256" key="1">
    <source>
        <dbReference type="SAM" id="SignalP"/>
    </source>
</evidence>
<gene>
    <name evidence="2" type="ORF">LCOR_08528.1</name>
</gene>
<dbReference type="OrthoDB" id="2343482at2759"/>
<dbReference type="GO" id="GO:0008081">
    <property type="term" value="F:phosphoric diester hydrolase activity"/>
    <property type="evidence" value="ECO:0007669"/>
    <property type="project" value="InterPro"/>
</dbReference>
<dbReference type="VEuPathDB" id="FungiDB:LCOR_08528.1"/>
<reference evidence="2" key="1">
    <citation type="submission" date="2013-08" db="EMBL/GenBank/DDBJ databases">
        <title>Gene expansion shapes genome architecture in the human pathogen Lichtheimia corymbifera: an evolutionary genomics analysis in the ancient terrestrial Mucorales (Mucoromycotina).</title>
        <authorList>
            <person name="Schwartze V.U."/>
            <person name="Winter S."/>
            <person name="Shelest E."/>
            <person name="Marcet-Houben M."/>
            <person name="Horn F."/>
            <person name="Wehner S."/>
            <person name="Hoffmann K."/>
            <person name="Riege K."/>
            <person name="Sammeth M."/>
            <person name="Nowrousian M."/>
            <person name="Valiante V."/>
            <person name="Linde J."/>
            <person name="Jacobsen I.D."/>
            <person name="Marz M."/>
            <person name="Brakhage A.A."/>
            <person name="Gabaldon T."/>
            <person name="Bocker S."/>
            <person name="Voigt K."/>
        </authorList>
    </citation>
    <scope>NUCLEOTIDE SEQUENCE [LARGE SCALE GENOMIC DNA]</scope>
    <source>
        <strain evidence="2">FSU 9682</strain>
    </source>
</reference>
<dbReference type="GO" id="GO:0006629">
    <property type="term" value="P:lipid metabolic process"/>
    <property type="evidence" value="ECO:0007669"/>
    <property type="project" value="InterPro"/>
</dbReference>
<evidence type="ECO:0000313" key="3">
    <source>
        <dbReference type="Proteomes" id="UP000027586"/>
    </source>
</evidence>
<feature type="signal peptide" evidence="1">
    <location>
        <begin position="1"/>
        <end position="19"/>
    </location>
</feature>
<dbReference type="SUPFAM" id="SSF51695">
    <property type="entry name" value="PLC-like phosphodiesterases"/>
    <property type="match status" value="1"/>
</dbReference>
<sequence length="348" mass="39343">MKGWITVAIALTSCIVGWTNDIGVSADRQTAPVRTPPSPCNGFADEYQLPIDQFFYLGAHDATNPKRQGRDITDLLYDGVRWIDLKLCHSSDMQQLTTCPGSVTLHEFADQVLDFARIEPEQVIIVHVSTPEDASIDKAFEDTWDEVCKVHAERTEGTDEFVKRECPFIYTHNKGGRWPSIGELVNYDPEMAQWQGDGELVGVRSRIILTAAPSVAKGTTYFSKPFWRSSTTQDTERLKEHMHELCKTSGGIGLEAYADKQVDDIDGEAFDPVTWEEIIMSSAACNINGTPRDSRLSLIQVDFYEKHMDYLLELQQRLVPMNYAKWKGDDYTVPPSKLVTLRRVKDEL</sequence>
<evidence type="ECO:0000313" key="2">
    <source>
        <dbReference type="EMBL" id="CDH57616.1"/>
    </source>
</evidence>
<keyword evidence="1" id="KW-0732">Signal</keyword>
<dbReference type="EMBL" id="CBTN010000047">
    <property type="protein sequence ID" value="CDH57616.1"/>
    <property type="molecule type" value="Genomic_DNA"/>
</dbReference>